<feature type="transmembrane region" description="Helical" evidence="1">
    <location>
        <begin position="126"/>
        <end position="146"/>
    </location>
</feature>
<feature type="transmembrane region" description="Helical" evidence="1">
    <location>
        <begin position="196"/>
        <end position="219"/>
    </location>
</feature>
<feature type="transmembrane region" description="Helical" evidence="1">
    <location>
        <begin position="6"/>
        <end position="24"/>
    </location>
</feature>
<evidence type="ECO:0000313" key="2">
    <source>
        <dbReference type="EMBL" id="QHS62387.1"/>
    </source>
</evidence>
<keyword evidence="1" id="KW-0812">Transmembrane</keyword>
<organism evidence="2 3">
    <name type="scientific">Chitinophaga agri</name>
    <dbReference type="NCBI Taxonomy" id="2703787"/>
    <lineage>
        <taxon>Bacteria</taxon>
        <taxon>Pseudomonadati</taxon>
        <taxon>Bacteroidota</taxon>
        <taxon>Chitinophagia</taxon>
        <taxon>Chitinophagales</taxon>
        <taxon>Chitinophagaceae</taxon>
        <taxon>Chitinophaga</taxon>
    </lineage>
</organism>
<feature type="transmembrane region" description="Helical" evidence="1">
    <location>
        <begin position="71"/>
        <end position="92"/>
    </location>
</feature>
<feature type="transmembrane region" description="Helical" evidence="1">
    <location>
        <begin position="167"/>
        <end position="190"/>
    </location>
</feature>
<dbReference type="Proteomes" id="UP000476411">
    <property type="component" value="Chromosome"/>
</dbReference>
<dbReference type="RefSeq" id="WP_162334035.1">
    <property type="nucleotide sequence ID" value="NZ_CP048113.1"/>
</dbReference>
<dbReference type="EMBL" id="CP048113">
    <property type="protein sequence ID" value="QHS62387.1"/>
    <property type="molecule type" value="Genomic_DNA"/>
</dbReference>
<proteinExistence type="predicted"/>
<accession>A0A6B9ZKC8</accession>
<sequence length="227" mass="26974">MQRFLRYEYLYLYPLLLSAILSLKTFGPKWPKQYKLFGVLVMVSLLTEALANFWIIRLHNLFGWDYSKNNLWIYNLFITVRLVLLQAIYYLLLHNPRIKRMIAVSAPILILFGLINYFFIQGPFQSNTYTVITSHVTIITLCLYYFRQLLQDPYIIVLHKEPMIWMTLGTFLYQTASLPFLVMFGFLNMYHSPLALSFLFINDTFNFLMCICYLISFLCKPQHPQPL</sequence>
<keyword evidence="1" id="KW-1133">Transmembrane helix</keyword>
<name>A0A6B9ZKC8_9BACT</name>
<dbReference type="AlphaFoldDB" id="A0A6B9ZKC8"/>
<feature type="transmembrane region" description="Helical" evidence="1">
    <location>
        <begin position="101"/>
        <end position="120"/>
    </location>
</feature>
<reference evidence="2 3" key="1">
    <citation type="submission" date="2020-01" db="EMBL/GenBank/DDBJ databases">
        <title>Complete genome sequence of Chitinophaga sp. H33E-04 isolated from quinoa roots.</title>
        <authorList>
            <person name="Weon H.-Y."/>
            <person name="Lee S.A."/>
        </authorList>
    </citation>
    <scope>NUCLEOTIDE SEQUENCE [LARGE SCALE GENOMIC DNA]</scope>
    <source>
        <strain evidence="2 3">H33E-04</strain>
    </source>
</reference>
<evidence type="ECO:0000256" key="1">
    <source>
        <dbReference type="SAM" id="Phobius"/>
    </source>
</evidence>
<keyword evidence="3" id="KW-1185">Reference proteome</keyword>
<gene>
    <name evidence="2" type="ORF">GWR21_23205</name>
</gene>
<keyword evidence="1" id="KW-0472">Membrane</keyword>
<feature type="transmembrane region" description="Helical" evidence="1">
    <location>
        <begin position="36"/>
        <end position="56"/>
    </location>
</feature>
<evidence type="ECO:0000313" key="3">
    <source>
        <dbReference type="Proteomes" id="UP000476411"/>
    </source>
</evidence>
<protein>
    <submittedName>
        <fullName evidence="2">Uncharacterized protein</fullName>
    </submittedName>
</protein>
<dbReference type="KEGG" id="chih:GWR21_23205"/>